<sequence>MLVVTLIVKFDFLMECRHIGSSCFVFLFFFRYLLPDPHFFGGGLLKEFH</sequence>
<protein>
    <submittedName>
        <fullName evidence="2">Uncharacterized protein</fullName>
    </submittedName>
</protein>
<accession>A0A3M4LMJ6</accession>
<evidence type="ECO:0000313" key="3">
    <source>
        <dbReference type="Proteomes" id="UP000279553"/>
    </source>
</evidence>
<dbReference type="Proteomes" id="UP000279553">
    <property type="component" value="Unassembled WGS sequence"/>
</dbReference>
<keyword evidence="1" id="KW-0812">Transmembrane</keyword>
<evidence type="ECO:0000256" key="1">
    <source>
        <dbReference type="SAM" id="Phobius"/>
    </source>
</evidence>
<keyword evidence="1" id="KW-1133">Transmembrane helix</keyword>
<feature type="transmembrane region" description="Helical" evidence="1">
    <location>
        <begin position="12"/>
        <end position="34"/>
    </location>
</feature>
<organism evidence="2 3">
    <name type="scientific">Pseudomonas amygdali pv. mori</name>
    <dbReference type="NCBI Taxonomy" id="34065"/>
    <lineage>
        <taxon>Bacteria</taxon>
        <taxon>Pseudomonadati</taxon>
        <taxon>Pseudomonadota</taxon>
        <taxon>Gammaproteobacteria</taxon>
        <taxon>Pseudomonadales</taxon>
        <taxon>Pseudomonadaceae</taxon>
        <taxon>Pseudomonas</taxon>
        <taxon>Pseudomonas amygdali</taxon>
    </lineage>
</organism>
<gene>
    <name evidence="2" type="ORF">ALQ05_102210</name>
</gene>
<dbReference type="EMBL" id="RBRD01000041">
    <property type="protein sequence ID" value="RMQ42404.1"/>
    <property type="molecule type" value="Genomic_DNA"/>
</dbReference>
<evidence type="ECO:0000313" key="2">
    <source>
        <dbReference type="EMBL" id="RMQ42404.1"/>
    </source>
</evidence>
<keyword evidence="1" id="KW-0472">Membrane</keyword>
<name>A0A3M4LMJ6_PSEA0</name>
<dbReference type="AlphaFoldDB" id="A0A3M4LMJ6"/>
<comment type="caution">
    <text evidence="2">The sequence shown here is derived from an EMBL/GenBank/DDBJ whole genome shotgun (WGS) entry which is preliminary data.</text>
</comment>
<proteinExistence type="predicted"/>
<reference evidence="2 3" key="1">
    <citation type="submission" date="2018-08" db="EMBL/GenBank/DDBJ databases">
        <title>Recombination of ecologically and evolutionarily significant loci maintains genetic cohesion in the Pseudomonas syringae species complex.</title>
        <authorList>
            <person name="Dillon M."/>
            <person name="Thakur S."/>
            <person name="Almeida R.N.D."/>
            <person name="Weir B.S."/>
            <person name="Guttman D.S."/>
        </authorList>
    </citation>
    <scope>NUCLEOTIDE SEQUENCE [LARGE SCALE GENOMIC DNA]</scope>
    <source>
        <strain evidence="2 3">ICMP 535</strain>
    </source>
</reference>